<feature type="region of interest" description="Disordered" evidence="1">
    <location>
        <begin position="1"/>
        <end position="35"/>
    </location>
</feature>
<feature type="region of interest" description="Disordered" evidence="1">
    <location>
        <begin position="55"/>
        <end position="88"/>
    </location>
</feature>
<protein>
    <submittedName>
        <fullName evidence="2">Uncharacterized protein</fullName>
    </submittedName>
</protein>
<evidence type="ECO:0000256" key="1">
    <source>
        <dbReference type="SAM" id="MobiDB-lite"/>
    </source>
</evidence>
<accession>A0A8T3CCT6</accession>
<dbReference type="OrthoDB" id="10573032at2759"/>
<keyword evidence="3" id="KW-1185">Reference proteome</keyword>
<evidence type="ECO:0000313" key="2">
    <source>
        <dbReference type="EMBL" id="KAI1882733.1"/>
    </source>
</evidence>
<feature type="compositionally biased region" description="Basic and acidic residues" evidence="1">
    <location>
        <begin position="68"/>
        <end position="77"/>
    </location>
</feature>
<dbReference type="AlphaFoldDB" id="A0A8T3CCT6"/>
<feature type="compositionally biased region" description="Low complexity" evidence="1">
    <location>
        <begin position="79"/>
        <end position="88"/>
    </location>
</feature>
<comment type="caution">
    <text evidence="2">The sequence shown here is derived from an EMBL/GenBank/DDBJ whole genome shotgun (WGS) entry which is preliminary data.</text>
</comment>
<reference evidence="2" key="1">
    <citation type="submission" date="2021-01" db="EMBL/GenBank/DDBJ databases">
        <authorList>
            <person name="Zahm M."/>
            <person name="Roques C."/>
            <person name="Cabau C."/>
            <person name="Klopp C."/>
            <person name="Donnadieu C."/>
            <person name="Jouanno E."/>
            <person name="Lampietro C."/>
            <person name="Louis A."/>
            <person name="Herpin A."/>
            <person name="Echchiki A."/>
            <person name="Berthelot C."/>
            <person name="Parey E."/>
            <person name="Roest-Crollius H."/>
            <person name="Braasch I."/>
            <person name="Postlethwait J."/>
            <person name="Bobe J."/>
            <person name="Montfort J."/>
            <person name="Bouchez O."/>
            <person name="Begum T."/>
            <person name="Mejri S."/>
            <person name="Adams A."/>
            <person name="Chen W.-J."/>
            <person name="Guiguen Y."/>
        </authorList>
    </citation>
    <scope>NUCLEOTIDE SEQUENCE</scope>
    <source>
        <tissue evidence="2">Blood</tissue>
    </source>
</reference>
<sequence length="88" mass="9372">MTEAIPPRSHAGSPADTDHPPRGKSAPVSNEHARRVKLFTEEDVTRVYKKTSAVLGTRDQDAGMEEAAGARRSRDEAGAESAAEAGTR</sequence>
<evidence type="ECO:0000313" key="3">
    <source>
        <dbReference type="Proteomes" id="UP000829720"/>
    </source>
</evidence>
<name>A0A8T3CCT6_9TELE</name>
<dbReference type="EMBL" id="JAERUA010000024">
    <property type="protein sequence ID" value="KAI1882733.1"/>
    <property type="molecule type" value="Genomic_DNA"/>
</dbReference>
<gene>
    <name evidence="2" type="ORF">AGOR_G00237980</name>
</gene>
<proteinExistence type="predicted"/>
<dbReference type="Proteomes" id="UP000829720">
    <property type="component" value="Unassembled WGS sequence"/>
</dbReference>
<organism evidence="2 3">
    <name type="scientific">Albula goreensis</name>
    <dbReference type="NCBI Taxonomy" id="1534307"/>
    <lineage>
        <taxon>Eukaryota</taxon>
        <taxon>Metazoa</taxon>
        <taxon>Chordata</taxon>
        <taxon>Craniata</taxon>
        <taxon>Vertebrata</taxon>
        <taxon>Euteleostomi</taxon>
        <taxon>Actinopterygii</taxon>
        <taxon>Neopterygii</taxon>
        <taxon>Teleostei</taxon>
        <taxon>Albuliformes</taxon>
        <taxon>Albulidae</taxon>
        <taxon>Albula</taxon>
    </lineage>
</organism>